<evidence type="ECO:0000256" key="6">
    <source>
        <dbReference type="ARBA" id="ARBA00023187"/>
    </source>
</evidence>
<evidence type="ECO:0000256" key="1">
    <source>
        <dbReference type="ARBA" id="ARBA00004123"/>
    </source>
</evidence>
<keyword evidence="4" id="KW-0805">Transcription regulation</keyword>
<dbReference type="GO" id="GO:0071013">
    <property type="term" value="C:catalytic step 2 spliceosome"/>
    <property type="evidence" value="ECO:0007669"/>
    <property type="project" value="TreeGrafter"/>
</dbReference>
<accession>A0A1M2VBX0</accession>
<dbReference type="Proteomes" id="UP000184267">
    <property type="component" value="Unassembled WGS sequence"/>
</dbReference>
<dbReference type="EMBL" id="MNAD01001481">
    <property type="protein sequence ID" value="OJT05161.1"/>
    <property type="molecule type" value="Genomic_DNA"/>
</dbReference>
<keyword evidence="11" id="KW-1185">Reference proteome</keyword>
<evidence type="ECO:0000313" key="10">
    <source>
        <dbReference type="EMBL" id="OJT05161.1"/>
    </source>
</evidence>
<evidence type="ECO:0000259" key="9">
    <source>
        <dbReference type="Pfam" id="PF04696"/>
    </source>
</evidence>
<keyword evidence="5" id="KW-0804">Transcription</keyword>
<comment type="subcellular location">
    <subcellularLocation>
        <location evidence="1">Nucleus</location>
    </subcellularLocation>
</comment>
<dbReference type="STRING" id="154538.A0A1M2VBX0"/>
<keyword evidence="3" id="KW-0507">mRNA processing</keyword>
<feature type="compositionally biased region" description="Basic and acidic residues" evidence="8">
    <location>
        <begin position="298"/>
        <end position="312"/>
    </location>
</feature>
<name>A0A1M2VBX0_TRAPU</name>
<feature type="compositionally biased region" description="Pro residues" evidence="8">
    <location>
        <begin position="163"/>
        <end position="175"/>
    </location>
</feature>
<dbReference type="OMA" id="ALYYKPW"/>
<dbReference type="PANTHER" id="PTHR12707">
    <property type="entry name" value="PINN"/>
    <property type="match status" value="1"/>
</dbReference>
<feature type="compositionally biased region" description="Basic and acidic residues" evidence="8">
    <location>
        <begin position="224"/>
        <end position="244"/>
    </location>
</feature>
<dbReference type="InterPro" id="IPR039853">
    <property type="entry name" value="Pinin"/>
</dbReference>
<evidence type="ECO:0000256" key="4">
    <source>
        <dbReference type="ARBA" id="ARBA00023015"/>
    </source>
</evidence>
<proteinExistence type="inferred from homology"/>
<dbReference type="OrthoDB" id="330772at2759"/>
<evidence type="ECO:0000256" key="3">
    <source>
        <dbReference type="ARBA" id="ARBA00022664"/>
    </source>
</evidence>
<evidence type="ECO:0000256" key="5">
    <source>
        <dbReference type="ARBA" id="ARBA00023163"/>
    </source>
</evidence>
<keyword evidence="7" id="KW-0539">Nucleus</keyword>
<dbReference type="AlphaFoldDB" id="A0A1M2VBX0"/>
<feature type="compositionally biased region" description="Basic and acidic residues" evidence="8">
    <location>
        <begin position="41"/>
        <end position="50"/>
    </location>
</feature>
<reference evidence="10 11" key="1">
    <citation type="submission" date="2016-10" db="EMBL/GenBank/DDBJ databases">
        <title>Genome sequence of the basidiomycete white-rot fungus Trametes pubescens.</title>
        <authorList>
            <person name="Makela M.R."/>
            <person name="Granchi Z."/>
            <person name="Peng M."/>
            <person name="De Vries R.P."/>
            <person name="Grigoriev I."/>
            <person name="Riley R."/>
            <person name="Hilden K."/>
        </authorList>
    </citation>
    <scope>NUCLEOTIDE SEQUENCE [LARGE SCALE GENOMIC DNA]</scope>
    <source>
        <strain evidence="10 11">FBCC735</strain>
    </source>
</reference>
<dbReference type="GO" id="GO:0008380">
    <property type="term" value="P:RNA splicing"/>
    <property type="evidence" value="ECO:0007669"/>
    <property type="project" value="UniProtKB-KW"/>
</dbReference>
<dbReference type="PANTHER" id="PTHR12707:SF0">
    <property type="entry name" value="PININ"/>
    <property type="match status" value="1"/>
</dbReference>
<keyword evidence="6" id="KW-0508">mRNA splicing</keyword>
<evidence type="ECO:0000256" key="2">
    <source>
        <dbReference type="ARBA" id="ARBA00010386"/>
    </source>
</evidence>
<dbReference type="GO" id="GO:0006397">
    <property type="term" value="P:mRNA processing"/>
    <property type="evidence" value="ECO:0007669"/>
    <property type="project" value="UniProtKB-KW"/>
</dbReference>
<feature type="region of interest" description="Disordered" evidence="8">
    <location>
        <begin position="210"/>
        <end position="328"/>
    </location>
</feature>
<comment type="similarity">
    <text evidence="2">Belongs to the pinin family.</text>
</comment>
<evidence type="ECO:0000256" key="8">
    <source>
        <dbReference type="SAM" id="MobiDB-lite"/>
    </source>
</evidence>
<gene>
    <name evidence="10" type="ORF">TRAPUB_4046</name>
</gene>
<dbReference type="Pfam" id="PF04696">
    <property type="entry name" value="Pinin_SDK_memA"/>
    <property type="match status" value="1"/>
</dbReference>
<organism evidence="10 11">
    <name type="scientific">Trametes pubescens</name>
    <name type="common">White-rot fungus</name>
    <dbReference type="NCBI Taxonomy" id="154538"/>
    <lineage>
        <taxon>Eukaryota</taxon>
        <taxon>Fungi</taxon>
        <taxon>Dikarya</taxon>
        <taxon>Basidiomycota</taxon>
        <taxon>Agaricomycotina</taxon>
        <taxon>Agaricomycetes</taxon>
        <taxon>Polyporales</taxon>
        <taxon>Polyporaceae</taxon>
        <taxon>Trametes</taxon>
    </lineage>
</organism>
<comment type="caution">
    <text evidence="10">The sequence shown here is derived from an EMBL/GenBank/DDBJ whole genome shotgun (WGS) entry which is preliminary data.</text>
</comment>
<evidence type="ECO:0000313" key="11">
    <source>
        <dbReference type="Proteomes" id="UP000184267"/>
    </source>
</evidence>
<feature type="compositionally biased region" description="Basic and acidic residues" evidence="8">
    <location>
        <begin position="68"/>
        <end position="127"/>
    </location>
</feature>
<feature type="domain" description="Pinin/SDK/MemA protein" evidence="9">
    <location>
        <begin position="49"/>
        <end position="135"/>
    </location>
</feature>
<sequence length="328" mass="35932">MSTEEPIRDSPAPSQDAAMQVETTPAPDAGADGTTTKKRPRIDMAVEPRERKRGKTMFGLVLGTLKRAQNEDKERNASDAAKKRQLIEQRLQDKLRKETDSVRRAEEAKKDKTIANRKEEELQLKDSVHKLRRTRFPLLSNFLLTSDVIPSGDSEEPASTNPLAPPPRTRPPPLYYLPTKLLPSQDAFLQRRKAEVKEAAEAEWEAFKAERAAGVEEISQLRQRVAEEEGRKKTERSEGDDKPSEPTAPDAPMAVEGEEKPAAPPASAPSHPAEENGETTMDVDDAKPAESQPADAKAGGESKEDAGPKKTEAPSAPAAGDDDDAVEY</sequence>
<dbReference type="InterPro" id="IPR006786">
    <property type="entry name" value="Pinin_SDK_MemA"/>
</dbReference>
<feature type="region of interest" description="Disordered" evidence="8">
    <location>
        <begin position="147"/>
        <end position="178"/>
    </location>
</feature>
<evidence type="ECO:0000256" key="7">
    <source>
        <dbReference type="ARBA" id="ARBA00023242"/>
    </source>
</evidence>
<feature type="region of interest" description="Disordered" evidence="8">
    <location>
        <begin position="1"/>
        <end position="127"/>
    </location>
</feature>
<protein>
    <recommendedName>
        <fullName evidence="9">Pinin/SDK/MemA protein domain-containing protein</fullName>
    </recommendedName>
</protein>